<dbReference type="Proteomes" id="UP000195729">
    <property type="component" value="Chromosome"/>
</dbReference>
<feature type="signal peptide" evidence="7">
    <location>
        <begin position="1"/>
        <end position="22"/>
    </location>
</feature>
<evidence type="ECO:0000313" key="12">
    <source>
        <dbReference type="Proteomes" id="UP000195814"/>
    </source>
</evidence>
<evidence type="ECO:0000313" key="9">
    <source>
        <dbReference type="EMBL" id="ARU93926.1"/>
    </source>
</evidence>
<dbReference type="OrthoDB" id="9768183at2"/>
<dbReference type="KEGG" id="tci:A7K98_09145"/>
<evidence type="ECO:0000259" key="8">
    <source>
        <dbReference type="SMART" id="SM00062"/>
    </source>
</evidence>
<reference evidence="11 12" key="1">
    <citation type="submission" date="2016-05" db="EMBL/GenBank/DDBJ databases">
        <title>Complete genome sequence of two 2,5-diketo-D-glunonic acid producing strain Tatumella citrea.</title>
        <authorList>
            <person name="Duan C."/>
            <person name="Yang J."/>
            <person name="Yang S."/>
        </authorList>
    </citation>
    <scope>NUCLEOTIDE SEQUENCE [LARGE SCALE GENOMIC DNA]</scope>
    <source>
        <strain evidence="10 11">ATCC 39140</strain>
        <strain evidence="9 12">DSM 13699</strain>
    </source>
</reference>
<dbReference type="Pfam" id="PF00497">
    <property type="entry name" value="SBP_bac_3"/>
    <property type="match status" value="1"/>
</dbReference>
<keyword evidence="4 7" id="KW-0732">Signal</keyword>
<gene>
    <name evidence="9" type="ORF">A7K98_09145</name>
    <name evidence="10" type="ORF">A7K99_09145</name>
</gene>
<evidence type="ECO:0000313" key="11">
    <source>
        <dbReference type="Proteomes" id="UP000195729"/>
    </source>
</evidence>
<evidence type="ECO:0000256" key="5">
    <source>
        <dbReference type="ARBA" id="ARBA00022764"/>
    </source>
</evidence>
<comment type="subcellular location">
    <subcellularLocation>
        <location evidence="1">Periplasm</location>
    </subcellularLocation>
</comment>
<keyword evidence="5" id="KW-0574">Periplasm</keyword>
<feature type="domain" description="Solute-binding protein family 3/N-terminal" evidence="8">
    <location>
        <begin position="25"/>
        <end position="253"/>
    </location>
</feature>
<evidence type="ECO:0000256" key="6">
    <source>
        <dbReference type="RuleBase" id="RU003744"/>
    </source>
</evidence>
<dbReference type="SUPFAM" id="SSF53850">
    <property type="entry name" value="Periplasmic binding protein-like II"/>
    <property type="match status" value="1"/>
</dbReference>
<evidence type="ECO:0000256" key="7">
    <source>
        <dbReference type="SAM" id="SignalP"/>
    </source>
</evidence>
<dbReference type="AlphaFoldDB" id="A0A1Y0L7C3"/>
<evidence type="ECO:0000256" key="3">
    <source>
        <dbReference type="ARBA" id="ARBA00022448"/>
    </source>
</evidence>
<feature type="chain" id="PRO_5012259763" evidence="7">
    <location>
        <begin position="23"/>
        <end position="258"/>
    </location>
</feature>
<dbReference type="EMBL" id="CP015579">
    <property type="protein sequence ID" value="ARU93926.1"/>
    <property type="molecule type" value="Genomic_DNA"/>
</dbReference>
<evidence type="ECO:0000256" key="1">
    <source>
        <dbReference type="ARBA" id="ARBA00004418"/>
    </source>
</evidence>
<organism evidence="9 12">
    <name type="scientific">Tatumella citrea</name>
    <name type="common">Pantoea citrea</name>
    <dbReference type="NCBI Taxonomy" id="53336"/>
    <lineage>
        <taxon>Bacteria</taxon>
        <taxon>Pseudomonadati</taxon>
        <taxon>Pseudomonadota</taxon>
        <taxon>Gammaproteobacteria</taxon>
        <taxon>Enterobacterales</taxon>
        <taxon>Erwiniaceae</taxon>
        <taxon>Tatumella</taxon>
    </lineage>
</organism>
<keyword evidence="11" id="KW-1185">Reference proteome</keyword>
<dbReference type="PANTHER" id="PTHR35936">
    <property type="entry name" value="MEMBRANE-BOUND LYTIC MUREIN TRANSGLYCOSYLASE F"/>
    <property type="match status" value="1"/>
</dbReference>
<dbReference type="EMBL" id="CP015581">
    <property type="protein sequence ID" value="ARU97964.1"/>
    <property type="molecule type" value="Genomic_DNA"/>
</dbReference>
<keyword evidence="3" id="KW-0813">Transport</keyword>
<evidence type="ECO:0000313" key="10">
    <source>
        <dbReference type="EMBL" id="ARU97964.1"/>
    </source>
</evidence>
<proteinExistence type="inferred from homology"/>
<dbReference type="RefSeq" id="WP_087488288.1">
    <property type="nucleotide sequence ID" value="NZ_CP015579.1"/>
</dbReference>
<evidence type="ECO:0000256" key="2">
    <source>
        <dbReference type="ARBA" id="ARBA00010333"/>
    </source>
</evidence>
<accession>A0A1Y0L7C3</accession>
<comment type="similarity">
    <text evidence="2 6">Belongs to the bacterial solute-binding protein 3 family.</text>
</comment>
<dbReference type="InterPro" id="IPR005768">
    <property type="entry name" value="Lys_Arg_Orn-bd"/>
</dbReference>
<dbReference type="InterPro" id="IPR018313">
    <property type="entry name" value="SBP_3_CS"/>
</dbReference>
<dbReference type="SMART" id="SM00062">
    <property type="entry name" value="PBPb"/>
    <property type="match status" value="1"/>
</dbReference>
<dbReference type="Proteomes" id="UP000195814">
    <property type="component" value="Chromosome"/>
</dbReference>
<dbReference type="GO" id="GO:0030288">
    <property type="term" value="C:outer membrane-bounded periplasmic space"/>
    <property type="evidence" value="ECO:0007669"/>
    <property type="project" value="InterPro"/>
</dbReference>
<protein>
    <submittedName>
        <fullName evidence="9">ABC transporter substrate-binding protein</fullName>
    </submittedName>
</protein>
<name>A0A1Y0L7C3_TATCI</name>
<dbReference type="PROSITE" id="PS01039">
    <property type="entry name" value="SBP_BACTERIAL_3"/>
    <property type="match status" value="1"/>
</dbReference>
<dbReference type="Gene3D" id="3.40.190.10">
    <property type="entry name" value="Periplasmic binding protein-like II"/>
    <property type="match status" value="2"/>
</dbReference>
<sequence length="258" mass="27924">MKKIVSAVFLAGLFCVSATASAQEVLRFAVDPTFPPFEFKGADGSLQGFDIDIGNAICKQAQVKCEWTELGFDALIPALKAKKFDAILSSMSRTEKREQQIAFSDMIYHTPNALVVPEGSKITDDVATMKGKTIGVAQGTTQEAWAKAKWAPAGVQVVSYANQDQVYPDLVAGRLDGTLTDAVTADNGFLKTPQGKGYFISAKPEDKAFFGQGSGIGLRKGDTARLTLINNAIAAIHKSGEYDRIEKKYFTFSVYPKM</sequence>
<evidence type="ECO:0000256" key="4">
    <source>
        <dbReference type="ARBA" id="ARBA00022729"/>
    </source>
</evidence>
<dbReference type="NCBIfam" id="TIGR01096">
    <property type="entry name" value="3A0103s03R"/>
    <property type="match status" value="1"/>
</dbReference>
<dbReference type="InterPro" id="IPR001638">
    <property type="entry name" value="Solute-binding_3/MltF_N"/>
</dbReference>
<dbReference type="PANTHER" id="PTHR35936:SF13">
    <property type="entry name" value="HISTIDINE-BINDING PERIPLASMIC PROTEIN"/>
    <property type="match status" value="1"/>
</dbReference>